<sequence length="202" mass="22854">METTAARALNELWRDHLFQLGITFHAGRECITYEWGAKNHVKESGKSDKSPDNLSQQQLSRVMSRFGGKFEDSAQYYPDGTMNDVVYAVDGGMEDWGYAASWENEYTTPKPIKECNPSSFGGYPAEKTRYNNATHRTYYVQAIATVDQDWATQGTGEDIPVPKVKPQTHIVNARTNDDWLYSNNGRVVRGQTVWTSQTVKIV</sequence>
<dbReference type="EMBL" id="LNFP01003697">
    <property type="protein sequence ID" value="KUF80700.1"/>
    <property type="molecule type" value="Genomic_DNA"/>
</dbReference>
<feature type="domain" description="Peptidase M14" evidence="2">
    <location>
        <begin position="6"/>
        <end position="107"/>
    </location>
</feature>
<organism evidence="3 4">
    <name type="scientific">Phytophthora nicotianae</name>
    <name type="common">Potato buckeye rot agent</name>
    <name type="synonym">Phytophthora parasitica</name>
    <dbReference type="NCBI Taxonomy" id="4792"/>
    <lineage>
        <taxon>Eukaryota</taxon>
        <taxon>Sar</taxon>
        <taxon>Stramenopiles</taxon>
        <taxon>Oomycota</taxon>
        <taxon>Peronosporomycetes</taxon>
        <taxon>Peronosporales</taxon>
        <taxon>Peronosporaceae</taxon>
        <taxon>Phytophthora</taxon>
    </lineage>
</organism>
<reference evidence="3 4" key="1">
    <citation type="submission" date="2015-11" db="EMBL/GenBank/DDBJ databases">
        <title>Genomes and virulence difference between two physiological races of Phytophthora nicotianae.</title>
        <authorList>
            <person name="Liu H."/>
            <person name="Ma X."/>
            <person name="Yu H."/>
            <person name="Fang D."/>
            <person name="Li Y."/>
            <person name="Wang X."/>
            <person name="Wang W."/>
            <person name="Dong Y."/>
            <person name="Xiao B."/>
        </authorList>
    </citation>
    <scope>NUCLEOTIDE SEQUENCE [LARGE SCALE GENOMIC DNA]</scope>
    <source>
        <strain evidence="4">race 1</strain>
    </source>
</reference>
<evidence type="ECO:0000259" key="2">
    <source>
        <dbReference type="Pfam" id="PF00246"/>
    </source>
</evidence>
<evidence type="ECO:0000256" key="1">
    <source>
        <dbReference type="ARBA" id="ARBA00005988"/>
    </source>
</evidence>
<dbReference type="SUPFAM" id="SSF53187">
    <property type="entry name" value="Zn-dependent exopeptidases"/>
    <property type="match status" value="1"/>
</dbReference>
<comment type="caution">
    <text evidence="3">The sequence shown here is derived from an EMBL/GenBank/DDBJ whole genome shotgun (WGS) entry which is preliminary data.</text>
</comment>
<dbReference type="GO" id="GO:0008270">
    <property type="term" value="F:zinc ion binding"/>
    <property type="evidence" value="ECO:0007669"/>
    <property type="project" value="InterPro"/>
</dbReference>
<evidence type="ECO:0000313" key="3">
    <source>
        <dbReference type="EMBL" id="KUF80700.1"/>
    </source>
</evidence>
<comment type="similarity">
    <text evidence="1">Belongs to the peptidase M14 family.</text>
</comment>
<protein>
    <recommendedName>
        <fullName evidence="2">Peptidase M14 domain-containing protein</fullName>
    </recommendedName>
</protein>
<evidence type="ECO:0000313" key="4">
    <source>
        <dbReference type="Proteomes" id="UP000054636"/>
    </source>
</evidence>
<dbReference type="GO" id="GO:0004181">
    <property type="term" value="F:metallocarboxypeptidase activity"/>
    <property type="evidence" value="ECO:0007669"/>
    <property type="project" value="InterPro"/>
</dbReference>
<name>A0A0W8C9C9_PHYNI</name>
<accession>A0A0W8C9C9</accession>
<dbReference type="Proteomes" id="UP000054636">
    <property type="component" value="Unassembled WGS sequence"/>
</dbReference>
<dbReference type="Gene3D" id="3.40.630.10">
    <property type="entry name" value="Zn peptidases"/>
    <property type="match status" value="1"/>
</dbReference>
<proteinExistence type="inferred from homology"/>
<gene>
    <name evidence="3" type="ORF">AM588_10000189</name>
</gene>
<dbReference type="AlphaFoldDB" id="A0A0W8C9C9"/>
<dbReference type="GO" id="GO:0006508">
    <property type="term" value="P:proteolysis"/>
    <property type="evidence" value="ECO:0007669"/>
    <property type="project" value="InterPro"/>
</dbReference>
<dbReference type="InterPro" id="IPR000834">
    <property type="entry name" value="Peptidase_M14"/>
</dbReference>
<dbReference type="Pfam" id="PF00246">
    <property type="entry name" value="Peptidase_M14"/>
    <property type="match status" value="1"/>
</dbReference>